<dbReference type="GO" id="GO:0015379">
    <property type="term" value="F:potassium:chloride symporter activity"/>
    <property type="evidence" value="ECO:0007669"/>
    <property type="project" value="TreeGrafter"/>
</dbReference>
<keyword evidence="5 8" id="KW-0812">Transmembrane</keyword>
<feature type="transmembrane region" description="Helical" evidence="8">
    <location>
        <begin position="844"/>
        <end position="862"/>
    </location>
</feature>
<dbReference type="PANTHER" id="PTHR11827:SF72">
    <property type="entry name" value="GH08340P"/>
    <property type="match status" value="1"/>
</dbReference>
<feature type="transmembrane region" description="Helical" evidence="8">
    <location>
        <begin position="384"/>
        <end position="405"/>
    </location>
</feature>
<sequence length="1437" mass="158236">MADEEEAHQTQISAANMRIPGYGILGDLGIDNLSTMNANSAVLDGAHVARMTEMGNGNCALRNRNITGNSEFDSMAGKPNGLSTLSGVFAPVTISMFSALLFLRMSFVAGQLGFMLTVVELLLAYAIILLTVLSLCAVSSNGAVEGGGVYYMISRTLGPEFGGSIGVLFFAANIFSCALYIAGFTEALTNISGIGDLFGGKFVHCVMVSVVILLLCLLGAEIFAKTALLALSLIALAFGSFLFSVFVRPPADIPIPVDNTYAYLVPKNVSEPEGEKIVELNRTLTARYTSFRVSTFSDNFFPNYTRDYTTGRQTDFAFMFAIIFSGVTGLMAGANMSGELARPNVSIPRGTLQAVFTTLFTYVLTAFLLCLSCSRELLQNNYMAMVDISSVPSMIMLGIFVATFFSSMSNLIGASRVLTRFAQDKLFGALLKPATIEVGSKRNPMISVIISWIGVVLVLMIGAMNRIAKITSILFLLSYMGVNIATLALELTSAPNFRPNFKYFSWHSCALGAISTVVMMLIIDASMSAVAVVILMLLIMILHYQAPIGSWGSISQALIYHQVRKYLLLLDVRKEHVKFWRPQVLLLVNRPATSCSLMDFVNDLKKSGLYVVGHVQKGQMAADAATMDPLQQVFPYWLSLMDYLKLKAFVELTLADNVRNGIQQLIRLSGLGAMKPNTVVLGFHELESSEAALSEAHLLKDLKFSKIGRAEVVEYFNDCQNSERSLTTKRLNVSEYVQTLNDVVNLNKNLCVARHFEQFDREFVLRQAERRYIDVWPSHLFKQSDACKGSEDGVSTAPGMGLRWDNSSLFVLQLACILSMSSKWRSATLRVHICVNSLQVHTRCPAISGNILLVILGLMAGANMSGELARPNVSIPRGTLQAVFTTLFTYVLTAFLLCLSCSRELLQNNYMAMVDISSVPSMIMLGIFVATFFSSMSNLIGASRVLTRFAQDKLFGALLKPATIEVGSKRNPMISVIISWIGVVPALELTSAPNFRPNFKYFSWHSCALGAISTVVMMLIIDASMSAVAVAPIGSWGSISQALIYHQVRKYLLLLDVRKEHVKFWRPQVLLLVNRPATSCSLMDFVNDLKKSGLYVVGHVQKGQMAADAATMDPLQQVFPYWLSLMDYLKLKAFVELTLADNVRNGIQQRFGSNETKHGGAGIPRVGVVRGGIIRSAFVEGSQISKIGRAEVVEYFNDCQNSERSLTTKRLNVSEYVQTLNDVVNLNKNLCVARHFEQFDREFVLRQAERRYIDVWPSHLFKQSDACKGSEDGVSTAPGMGLRWDNSSLFVLQLACILSMSSKWRSATLRVHICVNSLQDMHHQEQQLKGMLEQLRIKAKSVMVPWDHVVQHIDKTMATRVGRTSDITDYAEKFVRAVNETIQRNSSGAAVCFLNLPPPPPDGTKAEQYLAKLRLLTDSLPPTLLVHGLASVISTAL</sequence>
<feature type="transmembrane region" description="Helical" evidence="8">
    <location>
        <begin position="161"/>
        <end position="182"/>
    </location>
</feature>
<evidence type="ECO:0000313" key="11">
    <source>
        <dbReference type="Proteomes" id="UP000050741"/>
    </source>
</evidence>
<dbReference type="GO" id="GO:0006884">
    <property type="term" value="P:cell volume homeostasis"/>
    <property type="evidence" value="ECO:0007669"/>
    <property type="project" value="TreeGrafter"/>
</dbReference>
<evidence type="ECO:0000256" key="1">
    <source>
        <dbReference type="ARBA" id="ARBA00004141"/>
    </source>
</evidence>
<protein>
    <recommendedName>
        <fullName evidence="3">Solute carrier family 12 member 9</fullName>
    </recommendedName>
</protein>
<feature type="transmembrane region" description="Helical" evidence="8">
    <location>
        <begin position="882"/>
        <end position="900"/>
    </location>
</feature>
<dbReference type="InterPro" id="IPR018491">
    <property type="entry name" value="SLC12_C"/>
</dbReference>
<evidence type="ECO:0000256" key="5">
    <source>
        <dbReference type="ARBA" id="ARBA00022692"/>
    </source>
</evidence>
<feature type="transmembrane region" description="Helical" evidence="8">
    <location>
        <begin position="354"/>
        <end position="372"/>
    </location>
</feature>
<evidence type="ECO:0000259" key="9">
    <source>
        <dbReference type="Pfam" id="PF00324"/>
    </source>
</evidence>
<feature type="transmembrane region" description="Helical" evidence="8">
    <location>
        <begin position="503"/>
        <end position="522"/>
    </location>
</feature>
<accession>A0A183CFV8</accession>
<dbReference type="GO" id="GO:0016020">
    <property type="term" value="C:membrane"/>
    <property type="evidence" value="ECO:0007669"/>
    <property type="project" value="UniProtKB-SubCell"/>
</dbReference>
<dbReference type="GO" id="GO:0055075">
    <property type="term" value="P:potassium ion homeostasis"/>
    <property type="evidence" value="ECO:0007669"/>
    <property type="project" value="TreeGrafter"/>
</dbReference>
<keyword evidence="11" id="KW-1185">Reference proteome</keyword>
<feature type="transmembrane region" description="Helical" evidence="8">
    <location>
        <begin position="82"/>
        <end position="103"/>
    </location>
</feature>
<evidence type="ECO:0000256" key="8">
    <source>
        <dbReference type="SAM" id="Phobius"/>
    </source>
</evidence>
<keyword evidence="6 8" id="KW-1133">Transmembrane helix</keyword>
<dbReference type="Pfam" id="PF03522">
    <property type="entry name" value="SLC12"/>
    <property type="match status" value="2"/>
</dbReference>
<evidence type="ECO:0000256" key="6">
    <source>
        <dbReference type="ARBA" id="ARBA00022989"/>
    </source>
</evidence>
<feature type="transmembrane region" description="Helical" evidence="8">
    <location>
        <begin position="973"/>
        <end position="990"/>
    </location>
</feature>
<feature type="transmembrane region" description="Helical" evidence="8">
    <location>
        <begin position="1002"/>
        <end position="1021"/>
    </location>
</feature>
<name>A0A183CFV8_GLOPA</name>
<dbReference type="WBParaSite" id="GPLIN_001176300">
    <property type="protein sequence ID" value="GPLIN_001176300"/>
    <property type="gene ID" value="GPLIN_001176300"/>
</dbReference>
<feature type="transmembrane region" description="Helical" evidence="8">
    <location>
        <begin position="226"/>
        <end position="247"/>
    </location>
</feature>
<feature type="transmembrane region" description="Helical" evidence="8">
    <location>
        <begin position="470"/>
        <end position="491"/>
    </location>
</feature>
<dbReference type="FunFam" id="1.20.1740.10:FF:000013">
    <property type="entry name" value="Solute carrier family 12 member"/>
    <property type="match status" value="1"/>
</dbReference>
<evidence type="ECO:0000256" key="4">
    <source>
        <dbReference type="ARBA" id="ARBA00022448"/>
    </source>
</evidence>
<dbReference type="GO" id="GO:0055064">
    <property type="term" value="P:chloride ion homeostasis"/>
    <property type="evidence" value="ECO:0007669"/>
    <property type="project" value="TreeGrafter"/>
</dbReference>
<dbReference type="InterPro" id="IPR004841">
    <property type="entry name" value="AA-permease/SLC12A_dom"/>
</dbReference>
<dbReference type="Proteomes" id="UP000050741">
    <property type="component" value="Unassembled WGS sequence"/>
</dbReference>
<comment type="similarity">
    <text evidence="2">Belongs to the SLC12A transporter family.</text>
</comment>
<feature type="transmembrane region" description="Helical" evidence="8">
    <location>
        <begin position="529"/>
        <end position="546"/>
    </location>
</feature>
<evidence type="ECO:0000313" key="12">
    <source>
        <dbReference type="WBParaSite" id="GPLIN_001176300"/>
    </source>
</evidence>
<dbReference type="PANTHER" id="PTHR11827">
    <property type="entry name" value="SOLUTE CARRIER FAMILY 12, CATION COTRANSPORTERS"/>
    <property type="match status" value="1"/>
</dbReference>
<evidence type="ECO:0000259" key="10">
    <source>
        <dbReference type="Pfam" id="PF03522"/>
    </source>
</evidence>
<evidence type="ECO:0000256" key="2">
    <source>
        <dbReference type="ARBA" id="ARBA00010593"/>
    </source>
</evidence>
<reference evidence="11" key="1">
    <citation type="submission" date="2013-12" db="EMBL/GenBank/DDBJ databases">
        <authorList>
            <person name="Aslett M."/>
        </authorList>
    </citation>
    <scope>NUCLEOTIDE SEQUENCE [LARGE SCALE GENOMIC DNA]</scope>
    <source>
        <strain evidence="11">Lindley</strain>
    </source>
</reference>
<feature type="domain" description="SLC12A transporter C-terminal" evidence="10">
    <location>
        <begin position="596"/>
        <end position="684"/>
    </location>
</feature>
<reference evidence="12" key="3">
    <citation type="submission" date="2016-06" db="UniProtKB">
        <authorList>
            <consortium name="WormBaseParasite"/>
        </authorList>
    </citation>
    <scope>IDENTIFICATION</scope>
</reference>
<proteinExistence type="inferred from homology"/>
<organism evidence="11 12">
    <name type="scientific">Globodera pallida</name>
    <name type="common">Potato cyst nematode worm</name>
    <name type="synonym">Heterodera pallida</name>
    <dbReference type="NCBI Taxonomy" id="36090"/>
    <lineage>
        <taxon>Eukaryota</taxon>
        <taxon>Metazoa</taxon>
        <taxon>Ecdysozoa</taxon>
        <taxon>Nematoda</taxon>
        <taxon>Chromadorea</taxon>
        <taxon>Rhabditida</taxon>
        <taxon>Tylenchina</taxon>
        <taxon>Tylenchomorpha</taxon>
        <taxon>Tylenchoidea</taxon>
        <taxon>Heteroderidae</taxon>
        <taxon>Heteroderinae</taxon>
        <taxon>Globodera</taxon>
    </lineage>
</organism>
<dbReference type="Gene3D" id="1.20.1740.10">
    <property type="entry name" value="Amino acid/polyamine transporter I"/>
    <property type="match status" value="2"/>
</dbReference>
<reference evidence="11" key="2">
    <citation type="submission" date="2014-05" db="EMBL/GenBank/DDBJ databases">
        <title>The genome and life-stage specific transcriptomes of Globodera pallida elucidate key aspects of plant parasitism by a cyst nematode.</title>
        <authorList>
            <person name="Cotton J.A."/>
            <person name="Lilley C.J."/>
            <person name="Jones L.M."/>
            <person name="Kikuchi T."/>
            <person name="Reid A.J."/>
            <person name="Thorpe P."/>
            <person name="Tsai I.J."/>
            <person name="Beasley H."/>
            <person name="Blok V."/>
            <person name="Cock P.J.A."/>
            <person name="Van den Akker S.E."/>
            <person name="Holroyd N."/>
            <person name="Hunt M."/>
            <person name="Mantelin S."/>
            <person name="Naghra H."/>
            <person name="Pain A."/>
            <person name="Palomares-Rius J.E."/>
            <person name="Zarowiecki M."/>
            <person name="Berriman M."/>
            <person name="Jones J.T."/>
            <person name="Urwin P.E."/>
        </authorList>
    </citation>
    <scope>NUCLEOTIDE SEQUENCE [LARGE SCALE GENOMIC DNA]</scope>
    <source>
        <strain evidence="11">Lindley</strain>
    </source>
</reference>
<feature type="domain" description="Amino acid permease/ SLC12A" evidence="9">
    <location>
        <begin position="96"/>
        <end position="585"/>
    </location>
</feature>
<dbReference type="InterPro" id="IPR004842">
    <property type="entry name" value="SLC12A_fam"/>
</dbReference>
<feature type="domain" description="SLC12A transporter C-terminal" evidence="10">
    <location>
        <begin position="1294"/>
        <end position="1429"/>
    </location>
</feature>
<keyword evidence="7 8" id="KW-0472">Membrane</keyword>
<feature type="transmembrane region" description="Helical" evidence="8">
    <location>
        <begin position="202"/>
        <end position="220"/>
    </location>
</feature>
<feature type="domain" description="Amino acid permease/ SLC12A" evidence="9">
    <location>
        <begin position="857"/>
        <end position="981"/>
    </location>
</feature>
<keyword evidence="4" id="KW-0813">Transport</keyword>
<feature type="transmembrane region" description="Helical" evidence="8">
    <location>
        <begin position="115"/>
        <end position="141"/>
    </location>
</feature>
<feature type="transmembrane region" description="Helical" evidence="8">
    <location>
        <begin position="316"/>
        <end position="334"/>
    </location>
</feature>
<evidence type="ECO:0000256" key="7">
    <source>
        <dbReference type="ARBA" id="ARBA00023136"/>
    </source>
</evidence>
<comment type="subcellular location">
    <subcellularLocation>
        <location evidence="1">Membrane</location>
        <topology evidence="1">Multi-pass membrane protein</topology>
    </subcellularLocation>
</comment>
<dbReference type="Pfam" id="PF00324">
    <property type="entry name" value="AA_permease"/>
    <property type="match status" value="2"/>
</dbReference>
<evidence type="ECO:0000256" key="3">
    <source>
        <dbReference type="ARBA" id="ARBA00019359"/>
    </source>
</evidence>
<feature type="transmembrane region" description="Helical" evidence="8">
    <location>
        <begin position="445"/>
        <end position="463"/>
    </location>
</feature>